<proteinExistence type="predicted"/>
<accession>A0ACD5VZ35</accession>
<dbReference type="EnsemblPlants" id="AVESA.00010b.r2.3DG0542430.1">
    <property type="protein sequence ID" value="AVESA.00010b.r2.3DG0542430.1.CDS"/>
    <property type="gene ID" value="AVESA.00010b.r2.3DG0542430"/>
</dbReference>
<evidence type="ECO:0000313" key="1">
    <source>
        <dbReference type="EnsemblPlants" id="AVESA.00010b.r2.3DG0542430.1.CDS"/>
    </source>
</evidence>
<dbReference type="Proteomes" id="UP001732700">
    <property type="component" value="Chromosome 3D"/>
</dbReference>
<evidence type="ECO:0000313" key="2">
    <source>
        <dbReference type="Proteomes" id="UP001732700"/>
    </source>
</evidence>
<protein>
    <submittedName>
        <fullName evidence="1">Uncharacterized protein</fullName>
    </submittedName>
</protein>
<sequence length="151" mass="16490">MHLWQLNCTMSGMSSDNASGQMRLEGDVSGEKVEESQDQTEGSGMPSPQEEEAAIKKKYGGRIPKKSPLISKDQERAFFDSADWALGKQGGSASKPKGPLEALRPKLQPTQQNARARRSSSYASADNDENLSLPAEELIQHDGPTEDKNQE</sequence>
<keyword evidence="2" id="KW-1185">Reference proteome</keyword>
<organism evidence="1 2">
    <name type="scientific">Avena sativa</name>
    <name type="common">Oat</name>
    <dbReference type="NCBI Taxonomy" id="4498"/>
    <lineage>
        <taxon>Eukaryota</taxon>
        <taxon>Viridiplantae</taxon>
        <taxon>Streptophyta</taxon>
        <taxon>Embryophyta</taxon>
        <taxon>Tracheophyta</taxon>
        <taxon>Spermatophyta</taxon>
        <taxon>Magnoliopsida</taxon>
        <taxon>Liliopsida</taxon>
        <taxon>Poales</taxon>
        <taxon>Poaceae</taxon>
        <taxon>BOP clade</taxon>
        <taxon>Pooideae</taxon>
        <taxon>Poodae</taxon>
        <taxon>Poeae</taxon>
        <taxon>Poeae Chloroplast Group 1 (Aveneae type)</taxon>
        <taxon>Aveninae</taxon>
        <taxon>Avena</taxon>
    </lineage>
</organism>
<reference evidence="1" key="2">
    <citation type="submission" date="2025-09" db="UniProtKB">
        <authorList>
            <consortium name="EnsemblPlants"/>
        </authorList>
    </citation>
    <scope>IDENTIFICATION</scope>
</reference>
<name>A0ACD5VZ35_AVESA</name>
<reference evidence="1" key="1">
    <citation type="submission" date="2021-05" db="EMBL/GenBank/DDBJ databases">
        <authorList>
            <person name="Scholz U."/>
            <person name="Mascher M."/>
            <person name="Fiebig A."/>
        </authorList>
    </citation>
    <scope>NUCLEOTIDE SEQUENCE [LARGE SCALE GENOMIC DNA]</scope>
</reference>